<dbReference type="InterPro" id="IPR010982">
    <property type="entry name" value="Lambda_DNA-bd_dom_sf"/>
</dbReference>
<reference evidence="2 3" key="1">
    <citation type="submission" date="2020-05" db="EMBL/GenBank/DDBJ databases">
        <title>Aquincola sp. isolate from soil.</title>
        <authorList>
            <person name="Han J."/>
            <person name="Kim D.-U."/>
        </authorList>
    </citation>
    <scope>NUCLEOTIDE SEQUENCE [LARGE SCALE GENOMIC DNA]</scope>
    <source>
        <strain evidence="2 3">S2</strain>
    </source>
</reference>
<dbReference type="Pfam" id="PF13560">
    <property type="entry name" value="HTH_31"/>
    <property type="match status" value="1"/>
</dbReference>
<dbReference type="Proteomes" id="UP000737171">
    <property type="component" value="Unassembled WGS sequence"/>
</dbReference>
<dbReference type="PROSITE" id="PS50943">
    <property type="entry name" value="HTH_CROC1"/>
    <property type="match status" value="1"/>
</dbReference>
<gene>
    <name evidence="2" type="ORF">HLB44_11465</name>
</gene>
<dbReference type="Gene3D" id="1.10.260.40">
    <property type="entry name" value="lambda repressor-like DNA-binding domains"/>
    <property type="match status" value="1"/>
</dbReference>
<sequence>MPAKTPPLEGLNAAKLSALGEAIRAHRKRQKVSAVTAAEAAGVSRVTLHRIERGEPSVTMGAYLNALTAIGLELALHDPLALAPVRADGDDLPAVIQLDDYPQLKQLAWQVHDATELSPEEALNLYERNWRHLDQRSLDPRERALLRALVVRFGGGRLLV</sequence>
<dbReference type="EMBL" id="JABRWJ010000003">
    <property type="protein sequence ID" value="NRF67603.1"/>
    <property type="molecule type" value="Genomic_DNA"/>
</dbReference>
<organism evidence="2 3">
    <name type="scientific">Pseudaquabacterium terrae</name>
    <dbReference type="NCBI Taxonomy" id="2732868"/>
    <lineage>
        <taxon>Bacteria</taxon>
        <taxon>Pseudomonadati</taxon>
        <taxon>Pseudomonadota</taxon>
        <taxon>Betaproteobacteria</taxon>
        <taxon>Burkholderiales</taxon>
        <taxon>Sphaerotilaceae</taxon>
        <taxon>Pseudaquabacterium</taxon>
    </lineage>
</organism>
<evidence type="ECO:0000259" key="1">
    <source>
        <dbReference type="PROSITE" id="PS50943"/>
    </source>
</evidence>
<keyword evidence="3" id="KW-1185">Reference proteome</keyword>
<dbReference type="InterPro" id="IPR001387">
    <property type="entry name" value="Cro/C1-type_HTH"/>
</dbReference>
<dbReference type="SUPFAM" id="SSF47413">
    <property type="entry name" value="lambda repressor-like DNA-binding domains"/>
    <property type="match status" value="1"/>
</dbReference>
<dbReference type="CDD" id="cd00093">
    <property type="entry name" value="HTH_XRE"/>
    <property type="match status" value="1"/>
</dbReference>
<evidence type="ECO:0000313" key="3">
    <source>
        <dbReference type="Proteomes" id="UP000737171"/>
    </source>
</evidence>
<dbReference type="SMART" id="SM00530">
    <property type="entry name" value="HTH_XRE"/>
    <property type="match status" value="1"/>
</dbReference>
<feature type="domain" description="HTH cro/C1-type" evidence="1">
    <location>
        <begin position="23"/>
        <end position="55"/>
    </location>
</feature>
<accession>A0ABX2EG80</accession>
<dbReference type="RefSeq" id="WP_173122705.1">
    <property type="nucleotide sequence ID" value="NZ_JABRWJ010000003.1"/>
</dbReference>
<name>A0ABX2EG80_9BURK</name>
<proteinExistence type="predicted"/>
<protein>
    <submittedName>
        <fullName evidence="2">Helix-turn-helix domain-containing protein</fullName>
    </submittedName>
</protein>
<comment type="caution">
    <text evidence="2">The sequence shown here is derived from an EMBL/GenBank/DDBJ whole genome shotgun (WGS) entry which is preliminary data.</text>
</comment>
<evidence type="ECO:0000313" key="2">
    <source>
        <dbReference type="EMBL" id="NRF67603.1"/>
    </source>
</evidence>